<dbReference type="CDD" id="cd02968">
    <property type="entry name" value="SCO"/>
    <property type="match status" value="1"/>
</dbReference>
<evidence type="ECO:0000259" key="5">
    <source>
        <dbReference type="PROSITE" id="PS51352"/>
    </source>
</evidence>
<sequence length="190" mass="21904">MKIVYKILIALFVAVLFILLIEPLVDKFKENRNYSFTLDTVDGQITKDDFKSKVLAVYFGYTFCPDVCPTSLSALAQAINELEEQNKDEILGLFISVDPNRDKLENLKEYAKYFHKNFIGASSTKENIDDIIKRYASNYEYIYLKGSAIDYSVAHTSYIYIFDKDGKFVEKIDHFSDVEKIKDVLGKALR</sequence>
<evidence type="ECO:0000256" key="3">
    <source>
        <dbReference type="PIRSR" id="PIRSR603782-1"/>
    </source>
</evidence>
<dbReference type="InterPro" id="IPR013766">
    <property type="entry name" value="Thioredoxin_domain"/>
</dbReference>
<feature type="disulfide bond" description="Redox-active" evidence="4">
    <location>
        <begin position="64"/>
        <end position="68"/>
    </location>
</feature>
<name>A0A1C0BA89_9BACT</name>
<dbReference type="RefSeq" id="WP_066181959.1">
    <property type="nucleotide sequence ID" value="NZ_LCUJ01000001.1"/>
</dbReference>
<dbReference type="InterPro" id="IPR003782">
    <property type="entry name" value="SCO1/SenC"/>
</dbReference>
<dbReference type="EMBL" id="LCUJ01000001">
    <property type="protein sequence ID" value="OCM00500.1"/>
    <property type="molecule type" value="Genomic_DNA"/>
</dbReference>
<proteinExistence type="inferred from homology"/>
<protein>
    <submittedName>
        <fullName evidence="7">SCO family protein</fullName>
    </submittedName>
</protein>
<comment type="caution">
    <text evidence="6">The sequence shown here is derived from an EMBL/GenBank/DDBJ whole genome shotgun (WGS) entry which is preliminary data.</text>
</comment>
<evidence type="ECO:0000313" key="9">
    <source>
        <dbReference type="Proteomes" id="UP000308001"/>
    </source>
</evidence>
<feature type="binding site" evidence="3">
    <location>
        <position position="155"/>
    </location>
    <ligand>
        <name>Cu cation</name>
        <dbReference type="ChEBI" id="CHEBI:23378"/>
    </ligand>
</feature>
<dbReference type="AlphaFoldDB" id="A0A1C0BA89"/>
<dbReference type="SUPFAM" id="SSF52833">
    <property type="entry name" value="Thioredoxin-like"/>
    <property type="match status" value="1"/>
</dbReference>
<evidence type="ECO:0000313" key="6">
    <source>
        <dbReference type="EMBL" id="OCM00500.1"/>
    </source>
</evidence>
<keyword evidence="3" id="KW-0479">Metal-binding</keyword>
<dbReference type="PANTHER" id="PTHR12151">
    <property type="entry name" value="ELECTRON TRANSPORT PROTIN SCO1/SENC FAMILY MEMBER"/>
    <property type="match status" value="1"/>
</dbReference>
<gene>
    <name evidence="6" type="ORF">AAX29_00504</name>
    <name evidence="7" type="ORF">FE246_04730</name>
</gene>
<dbReference type="PROSITE" id="PS51352">
    <property type="entry name" value="THIOREDOXIN_2"/>
    <property type="match status" value="1"/>
</dbReference>
<dbReference type="GO" id="GO:0046872">
    <property type="term" value="F:metal ion binding"/>
    <property type="evidence" value="ECO:0007669"/>
    <property type="project" value="UniProtKB-KW"/>
</dbReference>
<dbReference type="PATRIC" id="fig|544718.43.peg.563"/>
<evidence type="ECO:0000313" key="8">
    <source>
        <dbReference type="Proteomes" id="UP000093281"/>
    </source>
</evidence>
<reference evidence="8" key="2">
    <citation type="submission" date="2015-05" db="EMBL/GenBank/DDBJ databases">
        <authorList>
            <person name="Rovetto F."/>
            <person name="Cocolin L."/>
            <person name="Illeghems K."/>
            <person name="Van Nieuwerburgh F."/>
            <person name="Houf K."/>
        </authorList>
    </citation>
    <scope>NUCLEOTIDE SEQUENCE [LARGE SCALE GENOMIC DNA]</scope>
    <source>
        <strain evidence="8">DU22</strain>
    </source>
</reference>
<evidence type="ECO:0000256" key="4">
    <source>
        <dbReference type="PIRSR" id="PIRSR603782-2"/>
    </source>
</evidence>
<dbReference type="EMBL" id="VBUF01000002">
    <property type="protein sequence ID" value="TLS72694.1"/>
    <property type="molecule type" value="Genomic_DNA"/>
</dbReference>
<dbReference type="OrthoDB" id="9790194at2"/>
<keyword evidence="2 3" id="KW-0186">Copper</keyword>
<dbReference type="Gene3D" id="3.40.30.10">
    <property type="entry name" value="Glutaredoxin"/>
    <property type="match status" value="1"/>
</dbReference>
<evidence type="ECO:0000256" key="1">
    <source>
        <dbReference type="ARBA" id="ARBA00010996"/>
    </source>
</evidence>
<comment type="similarity">
    <text evidence="1">Belongs to the SCO1/2 family.</text>
</comment>
<dbReference type="PANTHER" id="PTHR12151:SF25">
    <property type="entry name" value="LINALOOL DEHYDRATASE_ISOMERASE DOMAIN-CONTAINING PROTEIN"/>
    <property type="match status" value="1"/>
</dbReference>
<reference evidence="6" key="1">
    <citation type="submission" date="2015-05" db="EMBL/GenBank/DDBJ databases">
        <authorList>
            <person name="Wang D.B."/>
            <person name="Wang M."/>
        </authorList>
    </citation>
    <scope>NUCLEOTIDE SEQUENCE [LARGE SCALE GENOMIC DNA]</scope>
    <source>
        <strain evidence="6">DU22</strain>
    </source>
</reference>
<dbReference type="STRING" id="544718.AAX25_00579"/>
<dbReference type="Proteomes" id="UP000093281">
    <property type="component" value="Unassembled WGS sequence"/>
</dbReference>
<accession>A0A1C0BA89</accession>
<dbReference type="InterPro" id="IPR036249">
    <property type="entry name" value="Thioredoxin-like_sf"/>
</dbReference>
<feature type="binding site" evidence="3">
    <location>
        <position position="68"/>
    </location>
    <ligand>
        <name>Cu cation</name>
        <dbReference type="ChEBI" id="CHEBI:23378"/>
    </ligand>
</feature>
<dbReference type="Proteomes" id="UP000308001">
    <property type="component" value="Unassembled WGS sequence"/>
</dbReference>
<evidence type="ECO:0000256" key="2">
    <source>
        <dbReference type="ARBA" id="ARBA00023008"/>
    </source>
</evidence>
<evidence type="ECO:0000313" key="7">
    <source>
        <dbReference type="EMBL" id="TLS72694.1"/>
    </source>
</evidence>
<dbReference type="Pfam" id="PF02630">
    <property type="entry name" value="SCO1-SenC"/>
    <property type="match status" value="1"/>
</dbReference>
<organism evidence="6 8">
    <name type="scientific">Aliarcobacter thereius</name>
    <dbReference type="NCBI Taxonomy" id="544718"/>
    <lineage>
        <taxon>Bacteria</taxon>
        <taxon>Pseudomonadati</taxon>
        <taxon>Campylobacterota</taxon>
        <taxon>Epsilonproteobacteria</taxon>
        <taxon>Campylobacterales</taxon>
        <taxon>Arcobacteraceae</taxon>
        <taxon>Aliarcobacter</taxon>
    </lineage>
</organism>
<feature type="domain" description="Thioredoxin" evidence="5">
    <location>
        <begin position="27"/>
        <end position="190"/>
    </location>
</feature>
<keyword evidence="4" id="KW-1015">Disulfide bond</keyword>
<reference evidence="7 9" key="3">
    <citation type="submission" date="2019-05" db="EMBL/GenBank/DDBJ databases">
        <title>Arcobacter cibarius and Arcobacter thereius providing challenges in identification an antibiotic susceptibility and Quinolone resistance.</title>
        <authorList>
            <person name="Busch A."/>
            <person name="Hanel I."/>
            <person name="Hotzel H."/>
            <person name="Tomaso H."/>
        </authorList>
    </citation>
    <scope>NUCLEOTIDE SEQUENCE [LARGE SCALE GENOMIC DNA]</scope>
    <source>
        <strain evidence="7 9">17CS1191_2</strain>
    </source>
</reference>
<feature type="binding site" evidence="3">
    <location>
        <position position="64"/>
    </location>
    <ligand>
        <name>Cu cation</name>
        <dbReference type="ChEBI" id="CHEBI:23378"/>
    </ligand>
</feature>